<reference evidence="2" key="2">
    <citation type="submission" date="2023-04" db="EMBL/GenBank/DDBJ databases">
        <authorList>
            <person name="Bruccoleri R.E."/>
            <person name="Oakeley E.J."/>
            <person name="Faust A.-M."/>
            <person name="Dessus-Babus S."/>
            <person name="Altorfer M."/>
            <person name="Burckhardt D."/>
            <person name="Oertli M."/>
            <person name="Naumann U."/>
            <person name="Petersen F."/>
            <person name="Wong J."/>
        </authorList>
    </citation>
    <scope>NUCLEOTIDE SEQUENCE</scope>
    <source>
        <strain evidence="2">GSM-AAB239-AS_SAM_17_03QT</strain>
        <tissue evidence="2">Leaf</tissue>
    </source>
</reference>
<keyword evidence="1" id="KW-0472">Membrane</keyword>
<evidence type="ECO:0000313" key="3">
    <source>
        <dbReference type="Proteomes" id="UP001140949"/>
    </source>
</evidence>
<keyword evidence="1" id="KW-0812">Transmembrane</keyword>
<dbReference type="Proteomes" id="UP001140949">
    <property type="component" value="Unassembled WGS sequence"/>
</dbReference>
<evidence type="ECO:0000313" key="2">
    <source>
        <dbReference type="EMBL" id="KAJ6834739.1"/>
    </source>
</evidence>
<reference evidence="2" key="1">
    <citation type="journal article" date="2023" name="GigaByte">
        <title>Genome assembly of the bearded iris, Iris pallida Lam.</title>
        <authorList>
            <person name="Bruccoleri R.E."/>
            <person name="Oakeley E.J."/>
            <person name="Faust A.M.E."/>
            <person name="Altorfer M."/>
            <person name="Dessus-Babus S."/>
            <person name="Burckhardt D."/>
            <person name="Oertli M."/>
            <person name="Naumann U."/>
            <person name="Petersen F."/>
            <person name="Wong J."/>
        </authorList>
    </citation>
    <scope>NUCLEOTIDE SEQUENCE</scope>
    <source>
        <strain evidence="2">GSM-AAB239-AS_SAM_17_03QT</strain>
    </source>
</reference>
<dbReference type="AlphaFoldDB" id="A0AAX6H145"/>
<name>A0AAX6H145_IRIPA</name>
<proteinExistence type="predicted"/>
<organism evidence="2 3">
    <name type="scientific">Iris pallida</name>
    <name type="common">Sweet iris</name>
    <dbReference type="NCBI Taxonomy" id="29817"/>
    <lineage>
        <taxon>Eukaryota</taxon>
        <taxon>Viridiplantae</taxon>
        <taxon>Streptophyta</taxon>
        <taxon>Embryophyta</taxon>
        <taxon>Tracheophyta</taxon>
        <taxon>Spermatophyta</taxon>
        <taxon>Magnoliopsida</taxon>
        <taxon>Liliopsida</taxon>
        <taxon>Asparagales</taxon>
        <taxon>Iridaceae</taxon>
        <taxon>Iridoideae</taxon>
        <taxon>Irideae</taxon>
        <taxon>Iris</taxon>
    </lineage>
</organism>
<protein>
    <submittedName>
        <fullName evidence="2">E3 ubiquitin-protein ligase UPL1-like</fullName>
    </submittedName>
</protein>
<sequence length="54" mass="6123">MAVVTHLLSYSGSGRLSKASVRKIKSSVLHYPYMWYLNFPSCLILSFCVRNAQV</sequence>
<keyword evidence="3" id="KW-1185">Reference proteome</keyword>
<comment type="caution">
    <text evidence="2">The sequence shown here is derived from an EMBL/GenBank/DDBJ whole genome shotgun (WGS) entry which is preliminary data.</text>
</comment>
<gene>
    <name evidence="2" type="ORF">M6B38_333445</name>
</gene>
<evidence type="ECO:0000256" key="1">
    <source>
        <dbReference type="SAM" id="Phobius"/>
    </source>
</evidence>
<feature type="transmembrane region" description="Helical" evidence="1">
    <location>
        <begin position="33"/>
        <end position="52"/>
    </location>
</feature>
<dbReference type="EMBL" id="JANAVB010014199">
    <property type="protein sequence ID" value="KAJ6834739.1"/>
    <property type="molecule type" value="Genomic_DNA"/>
</dbReference>
<accession>A0AAX6H145</accession>
<keyword evidence="1" id="KW-1133">Transmembrane helix</keyword>